<dbReference type="InterPro" id="IPR020904">
    <property type="entry name" value="Sc_DH/Rdtase_CS"/>
</dbReference>
<dbReference type="Pfam" id="PF13561">
    <property type="entry name" value="adh_short_C2"/>
    <property type="match status" value="1"/>
</dbReference>
<dbReference type="InterPro" id="IPR036291">
    <property type="entry name" value="NAD(P)-bd_dom_sf"/>
</dbReference>
<name>A0A8J8CGY7_9ARCH</name>
<dbReference type="SUPFAM" id="SSF51735">
    <property type="entry name" value="NAD(P)-binding Rossmann-fold domains"/>
    <property type="match status" value="1"/>
</dbReference>
<comment type="similarity">
    <text evidence="1">Belongs to the short-chain dehydrogenases/reductases (SDR) family.</text>
</comment>
<accession>A0A8J8CGY7</accession>
<evidence type="ECO:0000256" key="2">
    <source>
        <dbReference type="ARBA" id="ARBA00023002"/>
    </source>
</evidence>
<dbReference type="EMBL" id="JAHEAC010000003">
    <property type="protein sequence ID" value="MBX8643298.1"/>
    <property type="molecule type" value="Genomic_DNA"/>
</dbReference>
<dbReference type="PRINTS" id="PR00081">
    <property type="entry name" value="GDHRDH"/>
</dbReference>
<dbReference type="GO" id="GO:0016491">
    <property type="term" value="F:oxidoreductase activity"/>
    <property type="evidence" value="ECO:0007669"/>
    <property type="project" value="UniProtKB-KW"/>
</dbReference>
<proteinExistence type="inferred from homology"/>
<keyword evidence="2" id="KW-0560">Oxidoreductase</keyword>
<dbReference type="FunFam" id="3.40.50.720:FF:000084">
    <property type="entry name" value="Short-chain dehydrogenase reductase"/>
    <property type="match status" value="1"/>
</dbReference>
<dbReference type="PRINTS" id="PR00080">
    <property type="entry name" value="SDRFAMILY"/>
</dbReference>
<dbReference type="EMBL" id="JAGVSJ010000031">
    <property type="protein sequence ID" value="MBX8632511.1"/>
    <property type="molecule type" value="Genomic_DNA"/>
</dbReference>
<dbReference type="NCBIfam" id="NF005559">
    <property type="entry name" value="PRK07231.1"/>
    <property type="match status" value="1"/>
</dbReference>
<evidence type="ECO:0000313" key="5">
    <source>
        <dbReference type="Proteomes" id="UP000750197"/>
    </source>
</evidence>
<comment type="caution">
    <text evidence="4">The sequence shown here is derived from an EMBL/GenBank/DDBJ whole genome shotgun (WGS) entry which is preliminary data.</text>
</comment>
<dbReference type="Proteomes" id="UP000750197">
    <property type="component" value="Unassembled WGS sequence"/>
</dbReference>
<dbReference type="PROSITE" id="PS00061">
    <property type="entry name" value="ADH_SHORT"/>
    <property type="match status" value="1"/>
</dbReference>
<dbReference type="Proteomes" id="UP000716004">
    <property type="component" value="Unassembled WGS sequence"/>
</dbReference>
<evidence type="ECO:0000313" key="3">
    <source>
        <dbReference type="EMBL" id="MBX8632511.1"/>
    </source>
</evidence>
<protein>
    <submittedName>
        <fullName evidence="4">SDR family oxidoreductase</fullName>
    </submittedName>
</protein>
<reference evidence="4" key="1">
    <citation type="submission" date="2021-05" db="EMBL/GenBank/DDBJ databases">
        <title>Genomic insights into ecological role and evolution of a novel Thermoplasmata order Candidatus Sysuiplasmatales.</title>
        <authorList>
            <person name="Yuan Y."/>
        </authorList>
    </citation>
    <scope>NUCLEOTIDE SEQUENCE</scope>
    <source>
        <strain evidence="4">TUT19-bin139</strain>
        <strain evidence="3">YP2-bin.285</strain>
    </source>
</reference>
<gene>
    <name evidence="3" type="ORF">J9259_08380</name>
    <name evidence="4" type="ORF">KIY12_01000</name>
</gene>
<evidence type="ECO:0000256" key="1">
    <source>
        <dbReference type="ARBA" id="ARBA00006484"/>
    </source>
</evidence>
<dbReference type="InterPro" id="IPR002347">
    <property type="entry name" value="SDR_fam"/>
</dbReference>
<organism evidence="4 5">
    <name type="scientific">Candidatus Sysuiplasma superficiale</name>
    <dbReference type="NCBI Taxonomy" id="2823368"/>
    <lineage>
        <taxon>Archaea</taxon>
        <taxon>Methanobacteriati</taxon>
        <taxon>Thermoplasmatota</taxon>
        <taxon>Thermoplasmata</taxon>
        <taxon>Candidatus Sysuiplasmatales</taxon>
        <taxon>Candidatus Sysuiplasmataceae</taxon>
        <taxon>Candidatus Sysuiplasma</taxon>
    </lineage>
</organism>
<dbReference type="CDD" id="cd05233">
    <property type="entry name" value="SDR_c"/>
    <property type="match status" value="1"/>
</dbReference>
<dbReference type="AlphaFoldDB" id="A0A8J8CGY7"/>
<dbReference type="PANTHER" id="PTHR24321:SF8">
    <property type="entry name" value="ESTRADIOL 17-BETA-DEHYDROGENASE 8-RELATED"/>
    <property type="match status" value="1"/>
</dbReference>
<sequence length="255" mass="27214">MPPKDEFNGRSVIVTGGTSGIGLATASLFAERGANVIITGKSREKGQKALKSIRGKGDTEFFKGNVSSVTDAEKLVSLAERKHGGLDILVNNAGVYLAKKIDETSEEEWDWIINTNLKGVYITSRFSIPLLKKSRGCIVNVASVSGLVGVRNEAAYCASKGGVIQLTKAMALDYASDGIRVNAVCPGDVETPMMWEALNRVDDRNLAVEKDKALHPLGRFGRAEEVAKLILYLSSADAAFITGSAVSIDGGWSAY</sequence>
<evidence type="ECO:0000313" key="4">
    <source>
        <dbReference type="EMBL" id="MBX8643298.1"/>
    </source>
</evidence>
<dbReference type="PANTHER" id="PTHR24321">
    <property type="entry name" value="DEHYDROGENASES, SHORT CHAIN"/>
    <property type="match status" value="1"/>
</dbReference>
<dbReference type="Gene3D" id="3.40.50.720">
    <property type="entry name" value="NAD(P)-binding Rossmann-like Domain"/>
    <property type="match status" value="1"/>
</dbReference>